<dbReference type="AlphaFoldDB" id="A0A0D0AM85"/>
<reference evidence="1 2" key="1">
    <citation type="submission" date="2014-04" db="EMBL/GenBank/DDBJ databases">
        <authorList>
            <consortium name="DOE Joint Genome Institute"/>
            <person name="Kuo A."/>
            <person name="Ruytinx J."/>
            <person name="Rineau F."/>
            <person name="Colpaert J."/>
            <person name="Kohler A."/>
            <person name="Nagy L.G."/>
            <person name="Floudas D."/>
            <person name="Copeland A."/>
            <person name="Barry K.W."/>
            <person name="Cichocki N."/>
            <person name="Veneault-Fourrey C."/>
            <person name="LaButti K."/>
            <person name="Lindquist E.A."/>
            <person name="Lipzen A."/>
            <person name="Lundell T."/>
            <person name="Morin E."/>
            <person name="Murat C."/>
            <person name="Sun H."/>
            <person name="Tunlid A."/>
            <person name="Henrissat B."/>
            <person name="Grigoriev I.V."/>
            <person name="Hibbett D.S."/>
            <person name="Martin F."/>
            <person name="Nordberg H.P."/>
            <person name="Cantor M.N."/>
            <person name="Hua S.X."/>
        </authorList>
    </citation>
    <scope>NUCLEOTIDE SEQUENCE [LARGE SCALE GENOMIC DNA]</scope>
    <source>
        <strain evidence="1 2">UH-Slu-Lm8-n1</strain>
    </source>
</reference>
<keyword evidence="2" id="KW-1185">Reference proteome</keyword>
<evidence type="ECO:0000313" key="1">
    <source>
        <dbReference type="EMBL" id="KIK33083.1"/>
    </source>
</evidence>
<protein>
    <submittedName>
        <fullName evidence="1">Uncharacterized protein</fullName>
    </submittedName>
</protein>
<gene>
    <name evidence="1" type="ORF">CY34DRAFT_100256</name>
</gene>
<dbReference type="EMBL" id="KN836031">
    <property type="protein sequence ID" value="KIK33083.1"/>
    <property type="molecule type" value="Genomic_DNA"/>
</dbReference>
<evidence type="ECO:0000313" key="2">
    <source>
        <dbReference type="Proteomes" id="UP000054485"/>
    </source>
</evidence>
<dbReference type="Proteomes" id="UP000054485">
    <property type="component" value="Unassembled WGS sequence"/>
</dbReference>
<organism evidence="1 2">
    <name type="scientific">Suillus luteus UH-Slu-Lm8-n1</name>
    <dbReference type="NCBI Taxonomy" id="930992"/>
    <lineage>
        <taxon>Eukaryota</taxon>
        <taxon>Fungi</taxon>
        <taxon>Dikarya</taxon>
        <taxon>Basidiomycota</taxon>
        <taxon>Agaricomycotina</taxon>
        <taxon>Agaricomycetes</taxon>
        <taxon>Agaricomycetidae</taxon>
        <taxon>Boletales</taxon>
        <taxon>Suillineae</taxon>
        <taxon>Suillaceae</taxon>
        <taxon>Suillus</taxon>
    </lineage>
</organism>
<dbReference type="InParanoid" id="A0A0D0AM85"/>
<name>A0A0D0AM85_9AGAM</name>
<reference evidence="2" key="2">
    <citation type="submission" date="2015-01" db="EMBL/GenBank/DDBJ databases">
        <title>Evolutionary Origins and Diversification of the Mycorrhizal Mutualists.</title>
        <authorList>
            <consortium name="DOE Joint Genome Institute"/>
            <consortium name="Mycorrhizal Genomics Consortium"/>
            <person name="Kohler A."/>
            <person name="Kuo A."/>
            <person name="Nagy L.G."/>
            <person name="Floudas D."/>
            <person name="Copeland A."/>
            <person name="Barry K.W."/>
            <person name="Cichocki N."/>
            <person name="Veneault-Fourrey C."/>
            <person name="LaButti K."/>
            <person name="Lindquist E.A."/>
            <person name="Lipzen A."/>
            <person name="Lundell T."/>
            <person name="Morin E."/>
            <person name="Murat C."/>
            <person name="Riley R."/>
            <person name="Ohm R."/>
            <person name="Sun H."/>
            <person name="Tunlid A."/>
            <person name="Henrissat B."/>
            <person name="Grigoriev I.V."/>
            <person name="Hibbett D.S."/>
            <person name="Martin F."/>
        </authorList>
    </citation>
    <scope>NUCLEOTIDE SEQUENCE [LARGE SCALE GENOMIC DNA]</scope>
    <source>
        <strain evidence="2">UH-Slu-Lm8-n1</strain>
    </source>
</reference>
<accession>A0A0D0AM85</accession>
<sequence>MDEVDNDDGFVDEVELLDEGERVALNKEIQPVKLALVKVCKLAYKIIHSTTIVLPAWYGIQRDLSEPQTLMPRDVATRWNSTFDMLDYALEHREAVDAVTQRQT</sequence>
<proteinExistence type="predicted"/>
<dbReference type="HOGENOM" id="CLU_096306_3_0_1"/>
<dbReference type="OrthoDB" id="2662702at2759"/>